<evidence type="ECO:0000313" key="1">
    <source>
        <dbReference type="EMBL" id="SEK06323.1"/>
    </source>
</evidence>
<evidence type="ECO:0000313" key="2">
    <source>
        <dbReference type="Proteomes" id="UP000198866"/>
    </source>
</evidence>
<proteinExistence type="predicted"/>
<protein>
    <submittedName>
        <fullName evidence="1">Uncharacterized protein</fullName>
    </submittedName>
</protein>
<keyword evidence="2" id="KW-1185">Reference proteome</keyword>
<organism evidence="1 2">
    <name type="scientific">Paraburkholderia diazotrophica</name>
    <dbReference type="NCBI Taxonomy" id="667676"/>
    <lineage>
        <taxon>Bacteria</taxon>
        <taxon>Pseudomonadati</taxon>
        <taxon>Pseudomonadota</taxon>
        <taxon>Betaproteobacteria</taxon>
        <taxon>Burkholderiales</taxon>
        <taxon>Burkholderiaceae</taxon>
        <taxon>Paraburkholderia</taxon>
    </lineage>
</organism>
<dbReference type="AlphaFoldDB" id="A0A1H7DX48"/>
<name>A0A1H7DX48_9BURK</name>
<reference evidence="2" key="1">
    <citation type="submission" date="2016-10" db="EMBL/GenBank/DDBJ databases">
        <authorList>
            <person name="Varghese N."/>
            <person name="Submissions S."/>
        </authorList>
    </citation>
    <scope>NUCLEOTIDE SEQUENCE [LARGE SCALE GENOMIC DNA]</scope>
    <source>
        <strain evidence="2">LMG 26031</strain>
    </source>
</reference>
<dbReference type="Proteomes" id="UP000198866">
    <property type="component" value="Unassembled WGS sequence"/>
</dbReference>
<dbReference type="EMBL" id="FNYE01000036">
    <property type="protein sequence ID" value="SEK06323.1"/>
    <property type="molecule type" value="Genomic_DNA"/>
</dbReference>
<gene>
    <name evidence="1" type="ORF">SAMN05192539_103668</name>
</gene>
<accession>A0A1H7DX48</accession>
<sequence>MKTALASNVSCLKSDNHNKPNVSVEGSAHQVDFVIPYIFAPGRI</sequence>